<feature type="region of interest" description="Disordered" evidence="1">
    <location>
        <begin position="183"/>
        <end position="208"/>
    </location>
</feature>
<dbReference type="AlphaFoldDB" id="A0A8S1EEI2"/>
<dbReference type="EMBL" id="CADEPM010000001">
    <property type="protein sequence ID" value="CAB3398183.1"/>
    <property type="molecule type" value="Genomic_DNA"/>
</dbReference>
<keyword evidence="4" id="KW-1185">Reference proteome</keyword>
<dbReference type="Proteomes" id="UP000494206">
    <property type="component" value="Unassembled WGS sequence"/>
</dbReference>
<accession>A0A8S1EEI2</accession>
<dbReference type="PANTHER" id="PTHR36947:SF1">
    <property type="entry name" value="PH DOMAIN-CONTAINING PROTEIN"/>
    <property type="match status" value="1"/>
</dbReference>
<organism evidence="3 4">
    <name type="scientific">Caenorhabditis bovis</name>
    <dbReference type="NCBI Taxonomy" id="2654633"/>
    <lineage>
        <taxon>Eukaryota</taxon>
        <taxon>Metazoa</taxon>
        <taxon>Ecdysozoa</taxon>
        <taxon>Nematoda</taxon>
        <taxon>Chromadorea</taxon>
        <taxon>Rhabditida</taxon>
        <taxon>Rhabditina</taxon>
        <taxon>Rhabditomorpha</taxon>
        <taxon>Rhabditoidea</taxon>
        <taxon>Rhabditidae</taxon>
        <taxon>Peloderinae</taxon>
        <taxon>Caenorhabditis</taxon>
    </lineage>
</organism>
<evidence type="ECO:0000313" key="4">
    <source>
        <dbReference type="Proteomes" id="UP000494206"/>
    </source>
</evidence>
<comment type="caution">
    <text evidence="3">The sequence shown here is derived from an EMBL/GenBank/DDBJ whole genome shotgun (WGS) entry which is preliminary data.</text>
</comment>
<evidence type="ECO:0000313" key="3">
    <source>
        <dbReference type="EMBL" id="CAB3398183.1"/>
    </source>
</evidence>
<name>A0A8S1EEI2_9PELO</name>
<proteinExistence type="predicted"/>
<dbReference type="InterPro" id="IPR056680">
    <property type="entry name" value="DUF7778"/>
</dbReference>
<feature type="compositionally biased region" description="Basic and acidic residues" evidence="1">
    <location>
        <begin position="294"/>
        <end position="303"/>
    </location>
</feature>
<reference evidence="3 4" key="1">
    <citation type="submission" date="2020-04" db="EMBL/GenBank/DDBJ databases">
        <authorList>
            <person name="Laetsch R D."/>
            <person name="Stevens L."/>
            <person name="Kumar S."/>
            <person name="Blaxter L. M."/>
        </authorList>
    </citation>
    <scope>NUCLEOTIDE SEQUENCE [LARGE SCALE GENOMIC DNA]</scope>
</reference>
<feature type="domain" description="DUF7778" evidence="2">
    <location>
        <begin position="28"/>
        <end position="148"/>
    </location>
</feature>
<dbReference type="Pfam" id="PF24998">
    <property type="entry name" value="DUF7778"/>
    <property type="match status" value="1"/>
</dbReference>
<gene>
    <name evidence="3" type="ORF">CBOVIS_LOCUS1492</name>
</gene>
<sequence length="309" mass="35375">MQPQNPSQTLCRRGERRENLPIAKQLNKFITLPNLLSWKVHESDVLARGRVLSLFRTKRTCLPDYLSILRLRSMTVTRHGFLVVYEELEKGLIIDLRAANKVLITTDRYKSRKISYNRCHIKIRLAHGNVHLFVKDDIAMWTSAISHAQVIGSSKPIVIGDERQKAVQTDDVVESSKNGVRDIEKIPDPDLDLTGDEDSRKSFDTALSTTSPNSGIVTVVENPEIQPLPSIRRGHQSVTTLRRRLEKKLVMRSGQEEISMPTNSSQNDKPRYVTSIFIHSNEAIIDSNADEEPTEKKERKEWWNRSLRC</sequence>
<dbReference type="PANTHER" id="PTHR36947">
    <property type="entry name" value="PROTEIN CBG04364"/>
    <property type="match status" value="1"/>
</dbReference>
<evidence type="ECO:0000259" key="2">
    <source>
        <dbReference type="Pfam" id="PF24998"/>
    </source>
</evidence>
<protein>
    <recommendedName>
        <fullName evidence="2">DUF7778 domain-containing protein</fullName>
    </recommendedName>
</protein>
<dbReference type="OrthoDB" id="5792480at2759"/>
<feature type="region of interest" description="Disordered" evidence="1">
    <location>
        <begin position="287"/>
        <end position="309"/>
    </location>
</feature>
<evidence type="ECO:0000256" key="1">
    <source>
        <dbReference type="SAM" id="MobiDB-lite"/>
    </source>
</evidence>